<sequence length="182" mass="18902">MDVRLPISGQVRGGAVGRAQQHPPPPGSKKRESVSPALGLSFVPGHGSLSVDLCPVLCSPQAQGRAVVAHGGRQARHRLLGAYAGGCGSEGRGGGAPLTASLREERPSVAASPPLEAADCASATGLRSCAQSREAAKSAAARDSERNVWRMCPVTYDGSWEPFDLSASRRGTRYALTSIFIK</sequence>
<evidence type="ECO:0000313" key="2">
    <source>
        <dbReference type="EMBL" id="KAJ1108961.1"/>
    </source>
</evidence>
<evidence type="ECO:0000256" key="1">
    <source>
        <dbReference type="SAM" id="MobiDB-lite"/>
    </source>
</evidence>
<accession>A0AAV7MYW5</accession>
<comment type="caution">
    <text evidence="2">The sequence shown here is derived from an EMBL/GenBank/DDBJ whole genome shotgun (WGS) entry which is preliminary data.</text>
</comment>
<dbReference type="EMBL" id="JANPWB010000013">
    <property type="protein sequence ID" value="KAJ1108961.1"/>
    <property type="molecule type" value="Genomic_DNA"/>
</dbReference>
<proteinExistence type="predicted"/>
<name>A0AAV7MYW5_PLEWA</name>
<keyword evidence="3" id="KW-1185">Reference proteome</keyword>
<dbReference type="AlphaFoldDB" id="A0AAV7MYW5"/>
<organism evidence="2 3">
    <name type="scientific">Pleurodeles waltl</name>
    <name type="common">Iberian ribbed newt</name>
    <dbReference type="NCBI Taxonomy" id="8319"/>
    <lineage>
        <taxon>Eukaryota</taxon>
        <taxon>Metazoa</taxon>
        <taxon>Chordata</taxon>
        <taxon>Craniata</taxon>
        <taxon>Vertebrata</taxon>
        <taxon>Euteleostomi</taxon>
        <taxon>Amphibia</taxon>
        <taxon>Batrachia</taxon>
        <taxon>Caudata</taxon>
        <taxon>Salamandroidea</taxon>
        <taxon>Salamandridae</taxon>
        <taxon>Pleurodelinae</taxon>
        <taxon>Pleurodeles</taxon>
    </lineage>
</organism>
<reference evidence="2" key="1">
    <citation type="journal article" date="2022" name="bioRxiv">
        <title>Sequencing and chromosome-scale assembly of the giantPleurodeles waltlgenome.</title>
        <authorList>
            <person name="Brown T."/>
            <person name="Elewa A."/>
            <person name="Iarovenko S."/>
            <person name="Subramanian E."/>
            <person name="Araus A.J."/>
            <person name="Petzold A."/>
            <person name="Susuki M."/>
            <person name="Suzuki K.-i.T."/>
            <person name="Hayashi T."/>
            <person name="Toyoda A."/>
            <person name="Oliveira C."/>
            <person name="Osipova E."/>
            <person name="Leigh N.D."/>
            <person name="Simon A."/>
            <person name="Yun M.H."/>
        </authorList>
    </citation>
    <scope>NUCLEOTIDE SEQUENCE</scope>
    <source>
        <strain evidence="2">20211129_DDA</strain>
        <tissue evidence="2">Liver</tissue>
    </source>
</reference>
<protein>
    <submittedName>
        <fullName evidence="2">Uncharacterized protein</fullName>
    </submittedName>
</protein>
<gene>
    <name evidence="2" type="ORF">NDU88_006331</name>
</gene>
<dbReference type="Proteomes" id="UP001066276">
    <property type="component" value="Chromosome 9"/>
</dbReference>
<feature type="region of interest" description="Disordered" evidence="1">
    <location>
        <begin position="1"/>
        <end position="34"/>
    </location>
</feature>
<evidence type="ECO:0000313" key="3">
    <source>
        <dbReference type="Proteomes" id="UP001066276"/>
    </source>
</evidence>